<feature type="compositionally biased region" description="Polar residues" evidence="1">
    <location>
        <begin position="20"/>
        <end position="34"/>
    </location>
</feature>
<keyword evidence="3" id="KW-1185">Reference proteome</keyword>
<organism evidence="2 3">
    <name type="scientific">Naganishia liquefaciens</name>
    <dbReference type="NCBI Taxonomy" id="104408"/>
    <lineage>
        <taxon>Eukaryota</taxon>
        <taxon>Fungi</taxon>
        <taxon>Dikarya</taxon>
        <taxon>Basidiomycota</taxon>
        <taxon>Agaricomycotina</taxon>
        <taxon>Tremellomycetes</taxon>
        <taxon>Filobasidiales</taxon>
        <taxon>Filobasidiaceae</taxon>
        <taxon>Naganishia</taxon>
    </lineage>
</organism>
<comment type="caution">
    <text evidence="2">The sequence shown here is derived from an EMBL/GenBank/DDBJ whole genome shotgun (WGS) entry which is preliminary data.</text>
</comment>
<dbReference type="AlphaFoldDB" id="A0A8H3TX88"/>
<feature type="region of interest" description="Disordered" evidence="1">
    <location>
        <begin position="124"/>
        <end position="172"/>
    </location>
</feature>
<proteinExistence type="predicted"/>
<dbReference type="EMBL" id="BLZA01000040">
    <property type="protein sequence ID" value="GHJ89266.1"/>
    <property type="molecule type" value="Genomic_DNA"/>
</dbReference>
<feature type="compositionally biased region" description="Basic and acidic residues" evidence="1">
    <location>
        <begin position="1"/>
        <end position="13"/>
    </location>
</feature>
<dbReference type="Proteomes" id="UP000620104">
    <property type="component" value="Unassembled WGS sequence"/>
</dbReference>
<sequence>MFRNKLSDLKGEHMVYPGTNAGSIPSSSQGYTENHLTEAEHTRAGSTDATSELDPSWATSGKDCEQGTTSASSTVLDKKKTYEEVLKEARAGKKPVGKKPVEYVNLHRSKAHEESEGALTLAVVPDSSLSSSDQSLPAASPDNFPNYCKADYDSDNPAGEGPSGTRRSSSGR</sequence>
<evidence type="ECO:0000313" key="2">
    <source>
        <dbReference type="EMBL" id="GHJ89266.1"/>
    </source>
</evidence>
<accession>A0A8H3TX88</accession>
<gene>
    <name evidence="2" type="ORF">NliqN6_5668</name>
</gene>
<evidence type="ECO:0000313" key="3">
    <source>
        <dbReference type="Proteomes" id="UP000620104"/>
    </source>
</evidence>
<feature type="compositionally biased region" description="Low complexity" evidence="1">
    <location>
        <begin position="159"/>
        <end position="172"/>
    </location>
</feature>
<reference evidence="2" key="1">
    <citation type="submission" date="2020-07" db="EMBL/GenBank/DDBJ databases">
        <title>Draft Genome Sequence of a Deep-Sea Yeast, Naganishia (Cryptococcus) liquefaciens strain N6.</title>
        <authorList>
            <person name="Han Y.W."/>
            <person name="Kajitani R."/>
            <person name="Morimoto H."/>
            <person name="Parhat M."/>
            <person name="Tsubouchi H."/>
            <person name="Bakenova O."/>
            <person name="Ogata M."/>
            <person name="Argunhan B."/>
            <person name="Aoki R."/>
            <person name="Kajiwara S."/>
            <person name="Itoh T."/>
            <person name="Iwasaki H."/>
        </authorList>
    </citation>
    <scope>NUCLEOTIDE SEQUENCE</scope>
    <source>
        <strain evidence="2">N6</strain>
    </source>
</reference>
<feature type="region of interest" description="Disordered" evidence="1">
    <location>
        <begin position="1"/>
        <end position="80"/>
    </location>
</feature>
<name>A0A8H3TX88_9TREE</name>
<feature type="compositionally biased region" description="Polar residues" evidence="1">
    <location>
        <begin position="66"/>
        <end position="75"/>
    </location>
</feature>
<protein>
    <submittedName>
        <fullName evidence="2">Uncharacterized protein</fullName>
    </submittedName>
</protein>
<evidence type="ECO:0000256" key="1">
    <source>
        <dbReference type="SAM" id="MobiDB-lite"/>
    </source>
</evidence>
<feature type="compositionally biased region" description="Low complexity" evidence="1">
    <location>
        <begin position="124"/>
        <end position="142"/>
    </location>
</feature>